<keyword evidence="3" id="KW-1185">Reference proteome</keyword>
<name>A0A485KW35_9STRA</name>
<sequence length="146" mass="16081">MNATGHTLATIERQLDGLAQHQDSNGLFHIHADCRRKFRDLKAQYQGLLATEMKIQGAHTSDFQRRLAEWLNDDSILQSAPVDEDDEEFSTLDGFLLVEDVAMLAQFVNQVSMSLTKLDVAAANAAGFLGSEMPSPVCVENPTMVS</sequence>
<reference evidence="2 3" key="1">
    <citation type="submission" date="2019-03" db="EMBL/GenBank/DDBJ databases">
        <authorList>
            <person name="Gaulin E."/>
            <person name="Dumas B."/>
        </authorList>
    </citation>
    <scope>NUCLEOTIDE SEQUENCE [LARGE SCALE GENOMIC DNA]</scope>
    <source>
        <strain evidence="2">CBS 568.67</strain>
    </source>
</reference>
<reference evidence="1" key="2">
    <citation type="submission" date="2019-06" db="EMBL/GenBank/DDBJ databases">
        <title>Genomics analysis of Aphanomyces spp. identifies a new class of oomycete effector associated with host adaptation.</title>
        <authorList>
            <person name="Gaulin E."/>
        </authorList>
    </citation>
    <scope>NUCLEOTIDE SEQUENCE</scope>
    <source>
        <strain evidence="1">CBS 578.67</strain>
    </source>
</reference>
<protein>
    <submittedName>
        <fullName evidence="2">Aste57867_12633 protein</fullName>
    </submittedName>
</protein>
<evidence type="ECO:0000313" key="1">
    <source>
        <dbReference type="EMBL" id="KAF0696652.1"/>
    </source>
</evidence>
<proteinExistence type="predicted"/>
<dbReference type="OrthoDB" id="62491at2759"/>
<evidence type="ECO:0000313" key="2">
    <source>
        <dbReference type="EMBL" id="VFT89483.1"/>
    </source>
</evidence>
<dbReference type="AlphaFoldDB" id="A0A485KW35"/>
<evidence type="ECO:0000313" key="3">
    <source>
        <dbReference type="Proteomes" id="UP000332933"/>
    </source>
</evidence>
<accession>A0A485KW35</accession>
<dbReference type="EMBL" id="CAADRA010005402">
    <property type="protein sequence ID" value="VFT89483.1"/>
    <property type="molecule type" value="Genomic_DNA"/>
</dbReference>
<gene>
    <name evidence="2" type="primary">Aste57867_12633</name>
    <name evidence="1" type="ORF">As57867_012587</name>
    <name evidence="2" type="ORF">ASTE57867_12633</name>
</gene>
<dbReference type="Proteomes" id="UP000332933">
    <property type="component" value="Unassembled WGS sequence"/>
</dbReference>
<dbReference type="EMBL" id="VJMH01005381">
    <property type="protein sequence ID" value="KAF0696652.1"/>
    <property type="molecule type" value="Genomic_DNA"/>
</dbReference>
<organism evidence="2 3">
    <name type="scientific">Aphanomyces stellatus</name>
    <dbReference type="NCBI Taxonomy" id="120398"/>
    <lineage>
        <taxon>Eukaryota</taxon>
        <taxon>Sar</taxon>
        <taxon>Stramenopiles</taxon>
        <taxon>Oomycota</taxon>
        <taxon>Saprolegniomycetes</taxon>
        <taxon>Saprolegniales</taxon>
        <taxon>Verrucalvaceae</taxon>
        <taxon>Aphanomyces</taxon>
    </lineage>
</organism>